<dbReference type="InterPro" id="IPR001207">
    <property type="entry name" value="Transposase_mutator"/>
</dbReference>
<evidence type="ECO:0000313" key="8">
    <source>
        <dbReference type="Proteomes" id="UP000184191"/>
    </source>
</evidence>
<keyword evidence="5 6" id="KW-0233">DNA recombination</keyword>
<dbReference type="GO" id="GO:0003677">
    <property type="term" value="F:DNA binding"/>
    <property type="evidence" value="ECO:0007669"/>
    <property type="project" value="UniProtKB-UniRule"/>
</dbReference>
<organism evidence="7 8">
    <name type="scientific">Roseovarius marisflavi</name>
    <dbReference type="NCBI Taxonomy" id="1054996"/>
    <lineage>
        <taxon>Bacteria</taxon>
        <taxon>Pseudomonadati</taxon>
        <taxon>Pseudomonadota</taxon>
        <taxon>Alphaproteobacteria</taxon>
        <taxon>Rhodobacterales</taxon>
        <taxon>Roseobacteraceae</taxon>
        <taxon>Roseovarius</taxon>
    </lineage>
</organism>
<dbReference type="PANTHER" id="PTHR33217:SF8">
    <property type="entry name" value="MUTATOR FAMILY TRANSPOSASE"/>
    <property type="match status" value="1"/>
</dbReference>
<reference evidence="8" key="1">
    <citation type="submission" date="2016-11" db="EMBL/GenBank/DDBJ databases">
        <authorList>
            <person name="Varghese N."/>
            <person name="Submissions S."/>
        </authorList>
    </citation>
    <scope>NUCLEOTIDE SEQUENCE [LARGE SCALE GENOMIC DNA]</scope>
    <source>
        <strain evidence="8">DSM 29327</strain>
    </source>
</reference>
<evidence type="ECO:0000256" key="1">
    <source>
        <dbReference type="ARBA" id="ARBA00002190"/>
    </source>
</evidence>
<evidence type="ECO:0000256" key="4">
    <source>
        <dbReference type="ARBA" id="ARBA00023125"/>
    </source>
</evidence>
<proteinExistence type="inferred from homology"/>
<name>A0A1M7CPA8_9RHOB</name>
<keyword evidence="3 6" id="KW-0815">Transposition</keyword>
<evidence type="ECO:0000256" key="2">
    <source>
        <dbReference type="ARBA" id="ARBA00010961"/>
    </source>
</evidence>
<evidence type="ECO:0000256" key="5">
    <source>
        <dbReference type="ARBA" id="ARBA00023172"/>
    </source>
</evidence>
<dbReference type="GO" id="GO:0004803">
    <property type="term" value="F:transposase activity"/>
    <property type="evidence" value="ECO:0007669"/>
    <property type="project" value="UniProtKB-UniRule"/>
</dbReference>
<dbReference type="Proteomes" id="UP000184191">
    <property type="component" value="Unassembled WGS sequence"/>
</dbReference>
<accession>A0A1M7CPA8</accession>
<evidence type="ECO:0000256" key="3">
    <source>
        <dbReference type="ARBA" id="ARBA00022578"/>
    </source>
</evidence>
<gene>
    <name evidence="7" type="ORF">SAMN05444414_1281</name>
</gene>
<dbReference type="GO" id="GO:0006313">
    <property type="term" value="P:DNA transposition"/>
    <property type="evidence" value="ECO:0007669"/>
    <property type="project" value="UniProtKB-UniRule"/>
</dbReference>
<protein>
    <recommendedName>
        <fullName evidence="6">Mutator family transposase</fullName>
    </recommendedName>
</protein>
<evidence type="ECO:0000256" key="6">
    <source>
        <dbReference type="RuleBase" id="RU365089"/>
    </source>
</evidence>
<dbReference type="PANTHER" id="PTHR33217">
    <property type="entry name" value="TRANSPOSASE FOR INSERTION SEQUENCE ELEMENT IS1081"/>
    <property type="match status" value="1"/>
</dbReference>
<dbReference type="AlphaFoldDB" id="A0A1M7CPA8"/>
<keyword evidence="4 6" id="KW-0238">DNA-binding</keyword>
<keyword evidence="8" id="KW-1185">Reference proteome</keyword>
<dbReference type="EMBL" id="FRBN01000028">
    <property type="protein sequence ID" value="SHL68659.1"/>
    <property type="molecule type" value="Genomic_DNA"/>
</dbReference>
<dbReference type="STRING" id="1054996.SAMN05444414_1281"/>
<comment type="function">
    <text evidence="1 6">Required for the transposition of the insertion element.</text>
</comment>
<evidence type="ECO:0000313" key="7">
    <source>
        <dbReference type="EMBL" id="SHL68659.1"/>
    </source>
</evidence>
<sequence length="124" mass="14524">MSFQRRVRIRLTAPAKALDDFEAEWGQKYPSIAPSWRRAWQEVIPFFAFPPAVRKIIYTTDEIESLNRVIRKTTKTRGSFPTDDAASKLIYLAIRSFEKAGHCVREWVAARNQFAILYPERFNK</sequence>
<dbReference type="Pfam" id="PF00872">
    <property type="entry name" value="Transposase_mut"/>
    <property type="match status" value="1"/>
</dbReference>
<comment type="similarity">
    <text evidence="2 6">Belongs to the transposase mutator family.</text>
</comment>
<keyword evidence="6" id="KW-0814">Transposable element</keyword>